<dbReference type="PANTHER" id="PTHR10569:SF2">
    <property type="entry name" value="GLYCOGEN DEBRANCHING ENZYME"/>
    <property type="match status" value="1"/>
</dbReference>
<dbReference type="InterPro" id="IPR032790">
    <property type="entry name" value="GDE_C"/>
</dbReference>
<evidence type="ECO:0000259" key="3">
    <source>
        <dbReference type="Pfam" id="PF12439"/>
    </source>
</evidence>
<dbReference type="Pfam" id="PF12439">
    <property type="entry name" value="GDE_N"/>
    <property type="match status" value="1"/>
</dbReference>
<dbReference type="FunFam" id="1.50.10.10:FF:000073">
    <property type="entry name" value="Glycogen debranching enzyme, hypothetical (TreX-like)"/>
    <property type="match status" value="1"/>
</dbReference>
<dbReference type="EMBL" id="JAGHQL010000351">
    <property type="protein sequence ID" value="KAH0533819.1"/>
    <property type="molecule type" value="Genomic_DNA"/>
</dbReference>
<sequence>EWYMHPNGQLPAYEWAFGDVNPPVHGWATWRVYKIDEKLQGKGDRKFLEEVFHKLLLNFTWWVNKKDHTGGFLGMDNIGVFDRSAQLPTGGYIEQSDGTSWMAMFTLNMMRMALELAKENSTYQSLATKFFEHFLYIAGAIANEGIDLWDEEDEFFYDVLHTPDNRRTPMKIRSMVGLIPLFAVEVLDEELFKSMPEFTHRLEWFLQNRPDLAGLISRWGEKGKNERHLLSLLRGHRMKKLLKRMLDESEFLSPYGIRALSKVYDEHPFRFYANGNEFSVRYTPGEGDTALFGGNSNWRGPVWFPVNYLLIESLQRFHHYYGDDFKVEHPTGSGNMRTLQEIADDISQRMKTQEDVMSHSQFTSPELNDFNFAHRLEWIETNGLGGYASSTVSGAHSRRYHGLLVAAMHPPVGRTLLLSKLDETIVTDGKRFELSSNQYPGAVHPNGFQYLKSFGRELFPEFVYEAEGIQLRKTIAAVQGENTTLIIYEVLAAERPFQMELMPLTSSRDYHSVCHANNAIDEDYNFGGGVFRTKNYPDSPELFISVPGSSFIDRSDWYHNLEFAIEHYRGLEYQEDLFSHGKFLVNFKKGDTIGVIVSTQDPSGRDAIKLFHQERERKESLLKPYREKDENIGRLILAADQFIVKRGNDLKTIIAGYHWFSDWGRDTMIALPGLCLVTGRFDDAKKILKAFSNSVSQGMLPNRFPDHGEVPEYNTIDATLWYFNAVYKYYQYSNDKSFVIELIPILKDIIDWHYKGTRYNIHVDKDELLYGGEEGVQLTWMDAKVGDWVVTPRRGKAVEINALWYNALCIMHELLTIVSNESEAADFKRRASLVQANFNLIFWNEQQSCLYDFVDDEVRNADVRPNQIYAVSLPFPVLSKDRSELVLSIVTEKLLTTRGLRSLSPDSKEYKPVYGGDRWSRDGAYHQGTVWSFLIGPYIDALILVEGMKGKSKAKEILATFFEHLNEVAVGSVSEIFDGEPPHHARGCISQAWGVGEVLRVATEHSLFN</sequence>
<dbReference type="GO" id="GO:0005980">
    <property type="term" value="P:glycogen catabolic process"/>
    <property type="evidence" value="ECO:0007669"/>
    <property type="project" value="InterPro"/>
</dbReference>
<evidence type="ECO:0000259" key="1">
    <source>
        <dbReference type="Pfam" id="PF03200"/>
    </source>
</evidence>
<dbReference type="Pfam" id="PF06202">
    <property type="entry name" value="GDE_C"/>
    <property type="match status" value="1"/>
</dbReference>
<dbReference type="InterPro" id="IPR031335">
    <property type="entry name" value="Glyco_hydro_63_C"/>
</dbReference>
<dbReference type="InterPro" id="IPR012341">
    <property type="entry name" value="6hp_glycosidase-like_sf"/>
</dbReference>
<dbReference type="SUPFAM" id="SSF48208">
    <property type="entry name" value="Six-hairpin glycosidases"/>
    <property type="match status" value="2"/>
</dbReference>
<comment type="caution">
    <text evidence="4">The sequence shown here is derived from an EMBL/GenBank/DDBJ whole genome shotgun (WGS) entry which is preliminary data.</text>
</comment>
<dbReference type="Pfam" id="PF03200">
    <property type="entry name" value="Glyco_hydro_63"/>
    <property type="match status" value="1"/>
</dbReference>
<feature type="domain" description="Glycogen debranching enzyme bacterial and archaeal type N-terminal" evidence="3">
    <location>
        <begin position="377"/>
        <end position="593"/>
    </location>
</feature>
<dbReference type="NCBIfam" id="TIGR01561">
    <property type="entry name" value="gde_arch"/>
    <property type="match status" value="1"/>
</dbReference>
<name>A0A9P8KZ67_9PEZI</name>
<evidence type="ECO:0008006" key="6">
    <source>
        <dbReference type="Google" id="ProtNLM"/>
    </source>
</evidence>
<proteinExistence type="predicted"/>
<organism evidence="4 5">
    <name type="scientific">Glutinoglossum americanum</name>
    <dbReference type="NCBI Taxonomy" id="1670608"/>
    <lineage>
        <taxon>Eukaryota</taxon>
        <taxon>Fungi</taxon>
        <taxon>Dikarya</taxon>
        <taxon>Ascomycota</taxon>
        <taxon>Pezizomycotina</taxon>
        <taxon>Geoglossomycetes</taxon>
        <taxon>Geoglossales</taxon>
        <taxon>Geoglossaceae</taxon>
        <taxon>Glutinoglossum</taxon>
    </lineage>
</organism>
<evidence type="ECO:0000313" key="4">
    <source>
        <dbReference type="EMBL" id="KAH0533819.1"/>
    </source>
</evidence>
<dbReference type="Gene3D" id="1.50.10.10">
    <property type="match status" value="3"/>
</dbReference>
<dbReference type="Proteomes" id="UP000698800">
    <property type="component" value="Unassembled WGS sequence"/>
</dbReference>
<dbReference type="AlphaFoldDB" id="A0A9P8KZ67"/>
<evidence type="ECO:0000313" key="5">
    <source>
        <dbReference type="Proteomes" id="UP000698800"/>
    </source>
</evidence>
<dbReference type="GO" id="GO:0004134">
    <property type="term" value="F:4-alpha-glucanotransferase activity"/>
    <property type="evidence" value="ECO:0007669"/>
    <property type="project" value="InterPro"/>
</dbReference>
<dbReference type="PANTHER" id="PTHR10569">
    <property type="entry name" value="GLYCOGEN DEBRANCHING ENZYME"/>
    <property type="match status" value="1"/>
</dbReference>
<feature type="non-terminal residue" evidence="4">
    <location>
        <position position="1"/>
    </location>
</feature>
<gene>
    <name evidence="4" type="ORF">FGG08_007551</name>
</gene>
<evidence type="ECO:0000259" key="2">
    <source>
        <dbReference type="Pfam" id="PF06202"/>
    </source>
</evidence>
<reference evidence="4" key="1">
    <citation type="submission" date="2021-03" db="EMBL/GenBank/DDBJ databases">
        <title>Comparative genomics and phylogenomic investigation of the class Geoglossomycetes provide insights into ecological specialization and systematics.</title>
        <authorList>
            <person name="Melie T."/>
            <person name="Pirro S."/>
            <person name="Miller A.N."/>
            <person name="Quandt A."/>
        </authorList>
    </citation>
    <scope>NUCLEOTIDE SEQUENCE</scope>
    <source>
        <strain evidence="4">GBOQ0MN5Z8</strain>
    </source>
</reference>
<dbReference type="OrthoDB" id="14419at2759"/>
<dbReference type="InterPro" id="IPR010401">
    <property type="entry name" value="AGL/Gdb1"/>
</dbReference>
<dbReference type="InterPro" id="IPR024742">
    <property type="entry name" value="Glycogen_debranch_N"/>
</dbReference>
<feature type="domain" description="Glycosyl hydrolase family 63 C-terminal" evidence="1">
    <location>
        <begin position="236"/>
        <end position="323"/>
    </location>
</feature>
<protein>
    <recommendedName>
        <fullName evidence="6">Glucosidase</fullName>
    </recommendedName>
</protein>
<dbReference type="InterPro" id="IPR006451">
    <property type="entry name" value="Glycogen_debranch_arc"/>
</dbReference>
<dbReference type="InterPro" id="IPR008928">
    <property type="entry name" value="6-hairpin_glycosidase_sf"/>
</dbReference>
<keyword evidence="5" id="KW-1185">Reference proteome</keyword>
<dbReference type="GO" id="GO:0004135">
    <property type="term" value="F:amylo-alpha-1,6-glucosidase activity"/>
    <property type="evidence" value="ECO:0007669"/>
    <property type="project" value="InterPro"/>
</dbReference>
<accession>A0A9P8KZ67</accession>
<feature type="domain" description="Glycogen debranching enzyme C-terminal" evidence="2">
    <location>
        <begin position="638"/>
        <end position="1000"/>
    </location>
</feature>